<evidence type="ECO:0000259" key="9">
    <source>
        <dbReference type="Pfam" id="PF00082"/>
    </source>
</evidence>
<feature type="compositionally biased region" description="Basic and acidic residues" evidence="6">
    <location>
        <begin position="331"/>
        <end position="346"/>
    </location>
</feature>
<protein>
    <submittedName>
        <fullName evidence="10">Serine protease</fullName>
    </submittedName>
</protein>
<dbReference type="PANTHER" id="PTHR43806:SF11">
    <property type="entry name" value="CEREVISIN-RELATED"/>
    <property type="match status" value="1"/>
</dbReference>
<feature type="domain" description="Peptidase S8/S53" evidence="9">
    <location>
        <begin position="67"/>
        <end position="322"/>
    </location>
</feature>
<dbReference type="GO" id="GO:0006508">
    <property type="term" value="P:proteolysis"/>
    <property type="evidence" value="ECO:0007669"/>
    <property type="project" value="UniProtKB-KW"/>
</dbReference>
<feature type="signal peptide" evidence="8">
    <location>
        <begin position="1"/>
        <end position="35"/>
    </location>
</feature>
<feature type="active site" description="Charge relay system" evidence="5">
    <location>
        <position position="273"/>
    </location>
</feature>
<comment type="similarity">
    <text evidence="1 5">Belongs to the peptidase S8 family.</text>
</comment>
<dbReference type="InterPro" id="IPR050131">
    <property type="entry name" value="Peptidase_S8_subtilisin-like"/>
</dbReference>
<reference evidence="10 11" key="1">
    <citation type="submission" date="2018-07" db="EMBL/GenBank/DDBJ databases">
        <title>Draft genome of the type strain Streptomyces armeniacus ATCC 15676.</title>
        <authorList>
            <person name="Labana P."/>
            <person name="Gosse J.T."/>
            <person name="Boddy C.N."/>
        </authorList>
    </citation>
    <scope>NUCLEOTIDE SEQUENCE [LARGE SCALE GENOMIC DNA]</scope>
    <source>
        <strain evidence="10 11">ATCC 15676</strain>
    </source>
</reference>
<keyword evidence="8" id="KW-0732">Signal</keyword>
<dbReference type="KEGG" id="sarm:DVA86_24900"/>
<feature type="active site" description="Charge relay system" evidence="5">
    <location>
        <position position="110"/>
    </location>
</feature>
<keyword evidence="11" id="KW-1185">Reference proteome</keyword>
<keyword evidence="7" id="KW-1133">Transmembrane helix</keyword>
<evidence type="ECO:0000256" key="1">
    <source>
        <dbReference type="ARBA" id="ARBA00011073"/>
    </source>
</evidence>
<dbReference type="InterPro" id="IPR036852">
    <property type="entry name" value="Peptidase_S8/S53_dom_sf"/>
</dbReference>
<dbReference type="PANTHER" id="PTHR43806">
    <property type="entry name" value="PEPTIDASE S8"/>
    <property type="match status" value="1"/>
</dbReference>
<dbReference type="Proteomes" id="UP000254425">
    <property type="component" value="Chromosome"/>
</dbReference>
<dbReference type="EMBL" id="CP031320">
    <property type="protein sequence ID" value="AXK37619.1"/>
    <property type="molecule type" value="Genomic_DNA"/>
</dbReference>
<evidence type="ECO:0000256" key="5">
    <source>
        <dbReference type="PROSITE-ProRule" id="PRU01240"/>
    </source>
</evidence>
<evidence type="ECO:0000256" key="3">
    <source>
        <dbReference type="ARBA" id="ARBA00022801"/>
    </source>
</evidence>
<proteinExistence type="inferred from homology"/>
<evidence type="ECO:0000256" key="2">
    <source>
        <dbReference type="ARBA" id="ARBA00022670"/>
    </source>
</evidence>
<dbReference type="PROSITE" id="PS51892">
    <property type="entry name" value="SUBTILASE"/>
    <property type="match status" value="1"/>
</dbReference>
<dbReference type="AlphaFoldDB" id="A0A345Y153"/>
<evidence type="ECO:0000313" key="10">
    <source>
        <dbReference type="EMBL" id="AXK37619.1"/>
    </source>
</evidence>
<name>A0A345Y153_9ACTN</name>
<evidence type="ECO:0000256" key="8">
    <source>
        <dbReference type="SAM" id="SignalP"/>
    </source>
</evidence>
<sequence length="414" mass="42998">MTAGLRRGRETSSRRRRCRSLLPSLAITGALTVSLAGLAPAAAADTGPEQWYLEAMQAEEMWKVSTGKGMKVAVVDTGVNDSTPSLRGQVLPGKDTSNEPGDENVDPDSHGTTMAELIAGTGDGAGIKGLAPDAKIISIRAALKKKGQTVDWSKSGNIDESIRAAADSEAQIINLSFASEYYTPHLQDAVKYAVGKGKLVFAGVGNDGDGKNKSLYPASLEEAVAVAAVDESAKATEFSQHGGYVDLAAPGKNLPGWCPGQFDRYCTGGYGTSQATALASASAALIWSKHKDWTANQVLRVMMETAGKPKDGKVPSTRVGYGVVRPNDVLLKGKGDPGDPGKHPLDIPEPGESPSTSPSTGSGNNDDKGAADKVNVADSTESDDDSKLGLILGTGAAVAVLAVGAFAFVRMRRR</sequence>
<accession>A0A345Y153</accession>
<keyword evidence="2 5" id="KW-0645">Protease</keyword>
<feature type="region of interest" description="Disordered" evidence="6">
    <location>
        <begin position="79"/>
        <end position="114"/>
    </location>
</feature>
<keyword evidence="7" id="KW-0812">Transmembrane</keyword>
<dbReference type="Gene3D" id="3.40.50.200">
    <property type="entry name" value="Peptidase S8/S53 domain"/>
    <property type="match status" value="1"/>
</dbReference>
<evidence type="ECO:0000256" key="6">
    <source>
        <dbReference type="SAM" id="MobiDB-lite"/>
    </source>
</evidence>
<keyword evidence="7" id="KW-0472">Membrane</keyword>
<keyword evidence="4 5" id="KW-0720">Serine protease</keyword>
<dbReference type="PRINTS" id="PR00723">
    <property type="entry name" value="SUBTILISIN"/>
</dbReference>
<dbReference type="InterPro" id="IPR015500">
    <property type="entry name" value="Peptidase_S8_subtilisin-rel"/>
</dbReference>
<keyword evidence="3 5" id="KW-0378">Hydrolase</keyword>
<evidence type="ECO:0000256" key="7">
    <source>
        <dbReference type="SAM" id="Phobius"/>
    </source>
</evidence>
<evidence type="ECO:0000256" key="4">
    <source>
        <dbReference type="ARBA" id="ARBA00022825"/>
    </source>
</evidence>
<dbReference type="Pfam" id="PF00082">
    <property type="entry name" value="Peptidase_S8"/>
    <property type="match status" value="1"/>
</dbReference>
<feature type="region of interest" description="Disordered" evidence="6">
    <location>
        <begin position="326"/>
        <end position="386"/>
    </location>
</feature>
<dbReference type="SUPFAM" id="SSF52743">
    <property type="entry name" value="Subtilisin-like"/>
    <property type="match status" value="1"/>
</dbReference>
<feature type="chain" id="PRO_5039278407" evidence="8">
    <location>
        <begin position="36"/>
        <end position="414"/>
    </location>
</feature>
<dbReference type="GO" id="GO:0004252">
    <property type="term" value="F:serine-type endopeptidase activity"/>
    <property type="evidence" value="ECO:0007669"/>
    <property type="project" value="UniProtKB-UniRule"/>
</dbReference>
<feature type="active site" description="Charge relay system" evidence="5">
    <location>
        <position position="76"/>
    </location>
</feature>
<feature type="transmembrane region" description="Helical" evidence="7">
    <location>
        <begin position="388"/>
        <end position="409"/>
    </location>
</feature>
<evidence type="ECO:0000313" key="11">
    <source>
        <dbReference type="Proteomes" id="UP000254425"/>
    </source>
</evidence>
<gene>
    <name evidence="10" type="ORF">DVA86_24900</name>
</gene>
<dbReference type="InterPro" id="IPR000209">
    <property type="entry name" value="Peptidase_S8/S53_dom"/>
</dbReference>
<feature type="compositionally biased region" description="Low complexity" evidence="6">
    <location>
        <begin position="348"/>
        <end position="363"/>
    </location>
</feature>
<organism evidence="10 11">
    <name type="scientific">Streptomyces armeniacus</name>
    <dbReference type="NCBI Taxonomy" id="83291"/>
    <lineage>
        <taxon>Bacteria</taxon>
        <taxon>Bacillati</taxon>
        <taxon>Actinomycetota</taxon>
        <taxon>Actinomycetes</taxon>
        <taxon>Kitasatosporales</taxon>
        <taxon>Streptomycetaceae</taxon>
        <taxon>Streptomyces</taxon>
    </lineage>
</organism>